<evidence type="ECO:0000313" key="7">
    <source>
        <dbReference type="EMBL" id="MBB3142724.1"/>
    </source>
</evidence>
<sequence>MNLLRFLSRDAIASVVVFLVALPLCMGIAIASGVPPAKGLITGIVGGLVVGLLAGAPLQVSGPAAGLAVLVFELVNTHGLSALGPVLLLAGALQCLAGVLRLGGWFRIVAPAVVSGMLAGIGILIMLSQLHVMLDAEPQASGLANLIAFPGAAWEAVRQVNGSSSLMAGAVGIATIAIMWLWERCRPASLRFLPGALVGVALVTWVSSGVALPINRVMLPDDLGQAVDWIGWQGLGTLADPSLLVAALAMAFIASAETLLSAAAVDRMHAGPRSQFNRELSAQGVGNMLCGALGALPMTGVIVRSSANVQAGARTRLSAILHGLWLLALVMLLPGLLQSIPVACLGGVLVYTGGKLVDVRAVRHLGRYGRTPPLIYLATALSIVCTDLLTGVLVGFALTLLKLAWSASRLRARWGTDEAGGVELRLRGTATFLSVPKLARLLGEVSPDTHLRVCIGQLRYIDHACAELLDDWQRTVRQQGGDLEMIGNVAMSHRVEGRLRRRTAPA</sequence>
<evidence type="ECO:0000256" key="2">
    <source>
        <dbReference type="ARBA" id="ARBA00022692"/>
    </source>
</evidence>
<feature type="domain" description="SLC26A/SulP transporter" evidence="6">
    <location>
        <begin position="8"/>
        <end position="378"/>
    </location>
</feature>
<comment type="subcellular location">
    <subcellularLocation>
        <location evidence="1">Membrane</location>
        <topology evidence="1">Multi-pass membrane protein</topology>
    </subcellularLocation>
</comment>
<feature type="transmembrane region" description="Helical" evidence="5">
    <location>
        <begin position="374"/>
        <end position="401"/>
    </location>
</feature>
<feature type="transmembrane region" description="Helical" evidence="5">
    <location>
        <begin position="108"/>
        <end position="128"/>
    </location>
</feature>
<dbReference type="InterPro" id="IPR001902">
    <property type="entry name" value="SLC26A/SulP_fam"/>
</dbReference>
<proteinExistence type="predicted"/>
<keyword evidence="4 5" id="KW-0472">Membrane</keyword>
<organism evidence="7 8">
    <name type="scientific">Halomonas organivorans</name>
    <dbReference type="NCBI Taxonomy" id="257772"/>
    <lineage>
        <taxon>Bacteria</taxon>
        <taxon>Pseudomonadati</taxon>
        <taxon>Pseudomonadota</taxon>
        <taxon>Gammaproteobacteria</taxon>
        <taxon>Oceanospirillales</taxon>
        <taxon>Halomonadaceae</taxon>
        <taxon>Halomonas</taxon>
    </lineage>
</organism>
<accession>A0A7W5C0X0</accession>
<feature type="transmembrane region" description="Helical" evidence="5">
    <location>
        <begin position="163"/>
        <end position="182"/>
    </location>
</feature>
<evidence type="ECO:0000256" key="3">
    <source>
        <dbReference type="ARBA" id="ARBA00022989"/>
    </source>
</evidence>
<gene>
    <name evidence="7" type="ORF">FHR96_003625</name>
</gene>
<dbReference type="GO" id="GO:0016020">
    <property type="term" value="C:membrane"/>
    <property type="evidence" value="ECO:0007669"/>
    <property type="project" value="UniProtKB-SubCell"/>
</dbReference>
<evidence type="ECO:0000313" key="8">
    <source>
        <dbReference type="Proteomes" id="UP000525987"/>
    </source>
</evidence>
<dbReference type="Pfam" id="PF00916">
    <property type="entry name" value="Sulfate_transp"/>
    <property type="match status" value="1"/>
</dbReference>
<feature type="transmembrane region" description="Helical" evidence="5">
    <location>
        <begin position="324"/>
        <end position="354"/>
    </location>
</feature>
<feature type="transmembrane region" description="Helical" evidence="5">
    <location>
        <begin position="194"/>
        <end position="214"/>
    </location>
</feature>
<name>A0A7W5C0X0_9GAMM</name>
<keyword evidence="8" id="KW-1185">Reference proteome</keyword>
<feature type="transmembrane region" description="Helical" evidence="5">
    <location>
        <begin position="82"/>
        <end position="102"/>
    </location>
</feature>
<feature type="transmembrane region" description="Helical" evidence="5">
    <location>
        <begin position="12"/>
        <end position="34"/>
    </location>
</feature>
<dbReference type="GO" id="GO:0055085">
    <property type="term" value="P:transmembrane transport"/>
    <property type="evidence" value="ECO:0007669"/>
    <property type="project" value="InterPro"/>
</dbReference>
<keyword evidence="3 5" id="KW-1133">Transmembrane helix</keyword>
<comment type="caution">
    <text evidence="7">The sequence shown here is derived from an EMBL/GenBank/DDBJ whole genome shotgun (WGS) entry which is preliminary data.</text>
</comment>
<dbReference type="EMBL" id="JACHXM010000026">
    <property type="protein sequence ID" value="MBB3142724.1"/>
    <property type="molecule type" value="Genomic_DNA"/>
</dbReference>
<evidence type="ECO:0000256" key="1">
    <source>
        <dbReference type="ARBA" id="ARBA00004141"/>
    </source>
</evidence>
<reference evidence="7 8" key="1">
    <citation type="submission" date="2020-08" db="EMBL/GenBank/DDBJ databases">
        <title>Genomic Encyclopedia of Type Strains, Phase III (KMG-III): the genomes of soil and plant-associated and newly described type strains.</title>
        <authorList>
            <person name="Whitman W."/>
        </authorList>
    </citation>
    <scope>NUCLEOTIDE SEQUENCE [LARGE SCALE GENOMIC DNA]</scope>
    <source>
        <strain evidence="7 8">CECT 5995</strain>
    </source>
</reference>
<evidence type="ECO:0000256" key="4">
    <source>
        <dbReference type="ARBA" id="ARBA00023136"/>
    </source>
</evidence>
<dbReference type="RefSeq" id="WP_183389089.1">
    <property type="nucleotide sequence ID" value="NZ_JACHXM010000026.1"/>
</dbReference>
<dbReference type="AlphaFoldDB" id="A0A7W5C0X0"/>
<feature type="transmembrane region" description="Helical" evidence="5">
    <location>
        <begin position="40"/>
        <end position="70"/>
    </location>
</feature>
<dbReference type="InterPro" id="IPR011547">
    <property type="entry name" value="SLC26A/SulP_dom"/>
</dbReference>
<keyword evidence="2 5" id="KW-0812">Transmembrane</keyword>
<dbReference type="PANTHER" id="PTHR11814">
    <property type="entry name" value="SULFATE TRANSPORTER"/>
    <property type="match status" value="1"/>
</dbReference>
<protein>
    <submittedName>
        <fullName evidence="7">MFS superfamily sulfate permease-like transporter</fullName>
    </submittedName>
</protein>
<feature type="transmembrane region" description="Helical" evidence="5">
    <location>
        <begin position="243"/>
        <end position="265"/>
    </location>
</feature>
<evidence type="ECO:0000259" key="6">
    <source>
        <dbReference type="Pfam" id="PF00916"/>
    </source>
</evidence>
<evidence type="ECO:0000256" key="5">
    <source>
        <dbReference type="SAM" id="Phobius"/>
    </source>
</evidence>
<dbReference type="Proteomes" id="UP000525987">
    <property type="component" value="Unassembled WGS sequence"/>
</dbReference>